<evidence type="ECO:0000313" key="3">
    <source>
        <dbReference type="Proteomes" id="UP000789831"/>
    </source>
</evidence>
<comment type="caution">
    <text evidence="2">The sequence shown here is derived from an EMBL/GenBank/DDBJ whole genome shotgun (WGS) entry which is preliminary data.</text>
</comment>
<dbReference type="AlphaFoldDB" id="A0A9N8VB69"/>
<dbReference type="Proteomes" id="UP000789831">
    <property type="component" value="Unassembled WGS sequence"/>
</dbReference>
<proteinExistence type="predicted"/>
<keyword evidence="3" id="KW-1185">Reference proteome</keyword>
<organism evidence="2 3">
    <name type="scientific">Ambispora gerdemannii</name>
    <dbReference type="NCBI Taxonomy" id="144530"/>
    <lineage>
        <taxon>Eukaryota</taxon>
        <taxon>Fungi</taxon>
        <taxon>Fungi incertae sedis</taxon>
        <taxon>Mucoromycota</taxon>
        <taxon>Glomeromycotina</taxon>
        <taxon>Glomeromycetes</taxon>
        <taxon>Archaeosporales</taxon>
        <taxon>Ambisporaceae</taxon>
        <taxon>Ambispora</taxon>
    </lineage>
</organism>
<dbReference type="EMBL" id="CAJVPL010000089">
    <property type="protein sequence ID" value="CAG8445020.1"/>
    <property type="molecule type" value="Genomic_DNA"/>
</dbReference>
<name>A0A9N8VB69_9GLOM</name>
<evidence type="ECO:0000256" key="1">
    <source>
        <dbReference type="SAM" id="MobiDB-lite"/>
    </source>
</evidence>
<feature type="region of interest" description="Disordered" evidence="1">
    <location>
        <begin position="44"/>
        <end position="65"/>
    </location>
</feature>
<reference evidence="2" key="1">
    <citation type="submission" date="2021-06" db="EMBL/GenBank/DDBJ databases">
        <authorList>
            <person name="Kallberg Y."/>
            <person name="Tangrot J."/>
            <person name="Rosling A."/>
        </authorList>
    </citation>
    <scope>NUCLEOTIDE SEQUENCE</scope>
    <source>
        <strain evidence="2">MT106</strain>
    </source>
</reference>
<evidence type="ECO:0000313" key="2">
    <source>
        <dbReference type="EMBL" id="CAG8445020.1"/>
    </source>
</evidence>
<protein>
    <submittedName>
        <fullName evidence="2">8389_t:CDS:1</fullName>
    </submittedName>
</protein>
<gene>
    <name evidence="2" type="ORF">AGERDE_LOCUS1348</name>
</gene>
<sequence>MIRTDQLVRNPTFLQPIGIVIDLSINYPIGGCFSWGTYTPNSHRGIENNPKRISPGLQDNICGQN</sequence>
<accession>A0A9N8VB69</accession>